<feature type="domain" description="Partial AB-hydrolase lipase" evidence="5">
    <location>
        <begin position="37"/>
        <end position="99"/>
    </location>
</feature>
<comment type="caution">
    <text evidence="6">The sequence shown here is derived from an EMBL/GenBank/DDBJ whole genome shotgun (WGS) entry which is preliminary data.</text>
</comment>
<evidence type="ECO:0000259" key="5">
    <source>
        <dbReference type="Pfam" id="PF04083"/>
    </source>
</evidence>
<name>A0A9X0D6S2_9CNID</name>
<dbReference type="AlphaFoldDB" id="A0A9X0D6S2"/>
<dbReference type="Gene3D" id="3.40.50.1820">
    <property type="entry name" value="alpha/beta hydrolase"/>
    <property type="match status" value="1"/>
</dbReference>
<dbReference type="PIRSF" id="PIRSF000862">
    <property type="entry name" value="Steryl_ester_lip"/>
    <property type="match status" value="1"/>
</dbReference>
<dbReference type="InterPro" id="IPR006693">
    <property type="entry name" value="AB_hydrolase_lipase"/>
</dbReference>
<feature type="chain" id="PRO_5040897768" description="Lipase" evidence="4">
    <location>
        <begin position="19"/>
        <end position="402"/>
    </location>
</feature>
<dbReference type="InterPro" id="IPR029058">
    <property type="entry name" value="AB_hydrolase_fold"/>
</dbReference>
<reference evidence="6" key="1">
    <citation type="submission" date="2023-01" db="EMBL/GenBank/DDBJ databases">
        <title>Genome assembly of the deep-sea coral Lophelia pertusa.</title>
        <authorList>
            <person name="Herrera S."/>
            <person name="Cordes E."/>
        </authorList>
    </citation>
    <scope>NUCLEOTIDE SEQUENCE</scope>
    <source>
        <strain evidence="6">USNM1676648</strain>
        <tissue evidence="6">Polyp</tissue>
    </source>
</reference>
<evidence type="ECO:0000313" key="7">
    <source>
        <dbReference type="Proteomes" id="UP001163046"/>
    </source>
</evidence>
<dbReference type="PANTHER" id="PTHR11005">
    <property type="entry name" value="LYSOSOMAL ACID LIPASE-RELATED"/>
    <property type="match status" value="1"/>
</dbReference>
<feature type="signal peptide" evidence="4">
    <location>
        <begin position="1"/>
        <end position="18"/>
    </location>
</feature>
<keyword evidence="7" id="KW-1185">Reference proteome</keyword>
<dbReference type="OrthoDB" id="9974421at2759"/>
<evidence type="ECO:0000256" key="4">
    <source>
        <dbReference type="SAM" id="SignalP"/>
    </source>
</evidence>
<keyword evidence="2" id="KW-0443">Lipid metabolism</keyword>
<feature type="active site" description="Nucleophile" evidence="3">
    <location>
        <position position="174"/>
    </location>
</feature>
<dbReference type="Proteomes" id="UP001163046">
    <property type="component" value="Unassembled WGS sequence"/>
</dbReference>
<keyword evidence="2" id="KW-0442">Lipid degradation</keyword>
<gene>
    <name evidence="6" type="ORF">OS493_001028</name>
</gene>
<accession>A0A9X0D6S2</accession>
<proteinExistence type="inferred from homology"/>
<keyword evidence="4" id="KW-0732">Signal</keyword>
<sequence>MSVASFLIFCSSFGLVTAASAVAIDRLRDLPETHMNVSQIIRYHGYPAEEYHVVTDDGYVIAIQRIPAGRKEVYRDGPKPVIFLQHGLLASSSNWVTNLPNESFAFILADAGFDVWLGNVRGNTYGLHHLKYPVDSDQFWEFSWDEMARYDLPAMLKFVLSKTSQPSLFYAGHSQGTIIAFAEFSRNKELAKMVKTFFALGPVTTVGHMKSPLKYLAYFTREVEDLFKLFGFRDFLPSDFYVRWFADHVCSEQDLRTFCADFIFVLCGYDKQQLNKTRLPVYFSHTPAGTSVRNMVHLAQMYLSKKFQMYNYGNAEKNREHYGQDTPPLYNVSAMTVPVALYWAQNDLLADPQDVRALLPLLPNKLYDKYIEDWDHLDFIWGLDAAKLVYYDIIQHMKMLHV</sequence>
<dbReference type="InterPro" id="IPR025483">
    <property type="entry name" value="Lipase_euk"/>
</dbReference>
<dbReference type="GO" id="GO:0016788">
    <property type="term" value="F:hydrolase activity, acting on ester bonds"/>
    <property type="evidence" value="ECO:0007669"/>
    <property type="project" value="InterPro"/>
</dbReference>
<dbReference type="GO" id="GO:0016042">
    <property type="term" value="P:lipid catabolic process"/>
    <property type="evidence" value="ECO:0007669"/>
    <property type="project" value="UniProtKB-KW"/>
</dbReference>
<evidence type="ECO:0000256" key="1">
    <source>
        <dbReference type="ARBA" id="ARBA00010701"/>
    </source>
</evidence>
<organism evidence="6 7">
    <name type="scientific">Desmophyllum pertusum</name>
    <dbReference type="NCBI Taxonomy" id="174260"/>
    <lineage>
        <taxon>Eukaryota</taxon>
        <taxon>Metazoa</taxon>
        <taxon>Cnidaria</taxon>
        <taxon>Anthozoa</taxon>
        <taxon>Hexacorallia</taxon>
        <taxon>Scleractinia</taxon>
        <taxon>Caryophylliina</taxon>
        <taxon>Caryophylliidae</taxon>
        <taxon>Desmophyllum</taxon>
    </lineage>
</organism>
<dbReference type="Pfam" id="PF04083">
    <property type="entry name" value="Abhydro_lipase"/>
    <property type="match status" value="1"/>
</dbReference>
<keyword evidence="2" id="KW-0378">Hydrolase</keyword>
<dbReference type="FunFam" id="3.40.50.1820:FF:000012">
    <property type="entry name" value="Lipase"/>
    <property type="match status" value="1"/>
</dbReference>
<feature type="active site" description="Charge relay system" evidence="3">
    <location>
        <position position="376"/>
    </location>
</feature>
<evidence type="ECO:0000256" key="2">
    <source>
        <dbReference type="PIRNR" id="PIRNR000862"/>
    </source>
</evidence>
<comment type="similarity">
    <text evidence="1 2">Belongs to the AB hydrolase superfamily. Lipase family.</text>
</comment>
<evidence type="ECO:0000256" key="3">
    <source>
        <dbReference type="PIRSR" id="PIRSR000862-1"/>
    </source>
</evidence>
<evidence type="ECO:0000313" key="6">
    <source>
        <dbReference type="EMBL" id="KAJ7387688.1"/>
    </source>
</evidence>
<protein>
    <recommendedName>
        <fullName evidence="2">Lipase</fullName>
    </recommendedName>
</protein>
<feature type="active site" description="Charge relay system" evidence="3">
    <location>
        <position position="347"/>
    </location>
</feature>
<dbReference type="EMBL" id="MU825873">
    <property type="protein sequence ID" value="KAJ7387688.1"/>
    <property type="molecule type" value="Genomic_DNA"/>
</dbReference>
<dbReference type="SUPFAM" id="SSF53474">
    <property type="entry name" value="alpha/beta-Hydrolases"/>
    <property type="match status" value="1"/>
</dbReference>